<dbReference type="CDD" id="cd00229">
    <property type="entry name" value="SGNH_hydrolase"/>
    <property type="match status" value="1"/>
</dbReference>
<evidence type="ECO:0000313" key="4">
    <source>
        <dbReference type="Proteomes" id="UP000179540"/>
    </source>
</evidence>
<dbReference type="InterPro" id="IPR036514">
    <property type="entry name" value="SGNH_hydro_sf"/>
</dbReference>
<organism evidence="3 4">
    <name type="scientific">Rothia kristinae</name>
    <dbReference type="NCBI Taxonomy" id="37923"/>
    <lineage>
        <taxon>Bacteria</taxon>
        <taxon>Bacillati</taxon>
        <taxon>Actinomycetota</taxon>
        <taxon>Actinomycetes</taxon>
        <taxon>Micrococcales</taxon>
        <taxon>Micrococcaceae</taxon>
        <taxon>Rothia</taxon>
    </lineage>
</organism>
<dbReference type="OrthoDB" id="9764271at2"/>
<gene>
    <name evidence="3" type="ORF">BK826_02410</name>
</gene>
<dbReference type="Pfam" id="PF08310">
    <property type="entry name" value="LGFP"/>
    <property type="match status" value="1"/>
</dbReference>
<dbReference type="InterPro" id="IPR013207">
    <property type="entry name" value="LGFP"/>
</dbReference>
<evidence type="ECO:0000256" key="1">
    <source>
        <dbReference type="SAM" id="MobiDB-lite"/>
    </source>
</evidence>
<evidence type="ECO:0000259" key="2">
    <source>
        <dbReference type="Pfam" id="PF13472"/>
    </source>
</evidence>
<feature type="region of interest" description="Disordered" evidence="1">
    <location>
        <begin position="135"/>
        <end position="170"/>
    </location>
</feature>
<name>A0A1S2N3G2_9MICC</name>
<feature type="domain" description="SGNH hydrolase-type esterase" evidence="2">
    <location>
        <begin position="430"/>
        <end position="577"/>
    </location>
</feature>
<dbReference type="Gene3D" id="3.40.50.1110">
    <property type="entry name" value="SGNH hydrolase"/>
    <property type="match status" value="1"/>
</dbReference>
<comment type="caution">
    <text evidence="3">The sequence shown here is derived from an EMBL/GenBank/DDBJ whole genome shotgun (WGS) entry which is preliminary data.</text>
</comment>
<proteinExistence type="predicted"/>
<dbReference type="EMBL" id="MODZ01000002">
    <property type="protein sequence ID" value="OIJ36738.1"/>
    <property type="molecule type" value="Genomic_DNA"/>
</dbReference>
<feature type="compositionally biased region" description="Low complexity" evidence="1">
    <location>
        <begin position="145"/>
        <end position="159"/>
    </location>
</feature>
<dbReference type="InterPro" id="IPR013830">
    <property type="entry name" value="SGNH_hydro"/>
</dbReference>
<dbReference type="Pfam" id="PF13472">
    <property type="entry name" value="Lipase_GDSL_2"/>
    <property type="match status" value="1"/>
</dbReference>
<dbReference type="PROSITE" id="PS51257">
    <property type="entry name" value="PROKAR_LIPOPROTEIN"/>
    <property type="match status" value="1"/>
</dbReference>
<dbReference type="AlphaFoldDB" id="A0A1S2N3G2"/>
<protein>
    <recommendedName>
        <fullName evidence="2">SGNH hydrolase-type esterase domain-containing protein</fullName>
    </recommendedName>
</protein>
<dbReference type="SUPFAM" id="SSF52266">
    <property type="entry name" value="SGNH hydrolase"/>
    <property type="match status" value="1"/>
</dbReference>
<reference evidence="3 4" key="1">
    <citation type="submission" date="2016-10" db="EMBL/GenBank/DDBJ databases">
        <title>Draft genome sequence of strain LCT isolated from the Shenzhou X spacecraft of China.</title>
        <authorList>
            <person name="Huang B."/>
        </authorList>
    </citation>
    <scope>NUCLEOTIDE SEQUENCE [LARGE SCALE GENOMIC DNA]</scope>
    <source>
        <strain evidence="3 4">LCT-H5</strain>
    </source>
</reference>
<dbReference type="Proteomes" id="UP000179540">
    <property type="component" value="Unassembled WGS sequence"/>
</dbReference>
<sequence>MAARASSWTALGTVLLLGAGLLTGCAQRAPEVTGEILTHYQRDGVRQALGEPVEDQRCGLPGDGCEQAFQRGRIFWSPSSGAAHLVAGPLLDWYTGHGGPEGDYGWPAESLDAGARQLRTGHAADGASWLLVRREGSGEAPGRTAASAPVSAASAAAQEQDAEESGDGVVPVRTSGAIGAYWLAHREQLGAPSSRTPEGERCDEAPTPVCRQSFDRADLLWDAARGAQPLRGAFRGRYEEAMGAAEAPERTLPGGVALQSFLTADGTRTVLRWSSRDGVAAATLRGRVQADERGYLSVLPEQGRENPARVLDTVAAVHALGEARGPVQHGPGGVVSREHAGGVAVLSPEGTAVAMSAPVLRQWLRDPAAVDDPVASARGEDGVLRTRFTGMTLAHHPERAGLVMAEDQALGAGDALVLGDSQLLDGDHDGSWVSRSIRALGWTPHYRARGGIGVVADGSKDQYGSYLDGVADGRWVLPAGNPGLVYVQGSGNDVGVAPERLREGTARLLRTLKEAYPNSRIVLSGVISKKGATARDRVADTLQQVARAEDVEFVPLRGKITEWHTEGDLVDGKHFSAPVGHEKMAAAYTPYLRERLAR</sequence>
<evidence type="ECO:0000313" key="3">
    <source>
        <dbReference type="EMBL" id="OIJ36738.1"/>
    </source>
</evidence>
<accession>A0A1S2N3G2</accession>
<dbReference type="RefSeq" id="WP_075514188.1">
    <property type="nucleotide sequence ID" value="NZ_MODZ01000002.1"/>
</dbReference>